<feature type="transmembrane region" description="Helical" evidence="6">
    <location>
        <begin position="435"/>
        <end position="453"/>
    </location>
</feature>
<dbReference type="InterPro" id="IPR004853">
    <property type="entry name" value="Sugar_P_trans_dom"/>
</dbReference>
<evidence type="ECO:0000313" key="9">
    <source>
        <dbReference type="EMBL" id="CAE8619316.1"/>
    </source>
</evidence>
<dbReference type="PANTHER" id="PTHR11132">
    <property type="entry name" value="SOLUTE CARRIER FAMILY 35"/>
    <property type="match status" value="1"/>
</dbReference>
<evidence type="ECO:0000259" key="8">
    <source>
        <dbReference type="Pfam" id="PF03151"/>
    </source>
</evidence>
<keyword evidence="7" id="KW-0732">Signal</keyword>
<dbReference type="Pfam" id="PF03151">
    <property type="entry name" value="TPT"/>
    <property type="match status" value="1"/>
</dbReference>
<dbReference type="Proteomes" id="UP000654075">
    <property type="component" value="Unassembled WGS sequence"/>
</dbReference>
<accession>A0A813G013</accession>
<feature type="transmembrane region" description="Helical" evidence="6">
    <location>
        <begin position="179"/>
        <end position="196"/>
    </location>
</feature>
<evidence type="ECO:0000313" key="10">
    <source>
        <dbReference type="Proteomes" id="UP000654075"/>
    </source>
</evidence>
<feature type="signal peptide" evidence="7">
    <location>
        <begin position="1"/>
        <end position="18"/>
    </location>
</feature>
<feature type="region of interest" description="Disordered" evidence="5">
    <location>
        <begin position="52"/>
        <end position="86"/>
    </location>
</feature>
<name>A0A813G013_POLGL</name>
<reference evidence="9" key="1">
    <citation type="submission" date="2021-02" db="EMBL/GenBank/DDBJ databases">
        <authorList>
            <person name="Dougan E. K."/>
            <person name="Rhodes N."/>
            <person name="Thang M."/>
            <person name="Chan C."/>
        </authorList>
    </citation>
    <scope>NUCLEOTIDE SEQUENCE</scope>
</reference>
<feature type="transmembrane region" description="Helical" evidence="6">
    <location>
        <begin position="208"/>
        <end position="226"/>
    </location>
</feature>
<evidence type="ECO:0000256" key="2">
    <source>
        <dbReference type="ARBA" id="ARBA00022692"/>
    </source>
</evidence>
<feature type="transmembrane region" description="Helical" evidence="6">
    <location>
        <begin position="382"/>
        <end position="399"/>
    </location>
</feature>
<comment type="caution">
    <text evidence="9">The sequence shown here is derived from an EMBL/GenBank/DDBJ whole genome shotgun (WGS) entry which is preliminary data.</text>
</comment>
<evidence type="ECO:0000256" key="3">
    <source>
        <dbReference type="ARBA" id="ARBA00022989"/>
    </source>
</evidence>
<organism evidence="9 10">
    <name type="scientific">Polarella glacialis</name>
    <name type="common">Dinoflagellate</name>
    <dbReference type="NCBI Taxonomy" id="89957"/>
    <lineage>
        <taxon>Eukaryota</taxon>
        <taxon>Sar</taxon>
        <taxon>Alveolata</taxon>
        <taxon>Dinophyceae</taxon>
        <taxon>Suessiales</taxon>
        <taxon>Suessiaceae</taxon>
        <taxon>Polarella</taxon>
    </lineage>
</organism>
<feature type="chain" id="PRO_5033019232" description="Sugar phosphate transporter domain-containing protein" evidence="7">
    <location>
        <begin position="19"/>
        <end position="488"/>
    </location>
</feature>
<feature type="transmembrane region" description="Helical" evidence="6">
    <location>
        <begin position="255"/>
        <end position="276"/>
    </location>
</feature>
<keyword evidence="2 6" id="KW-0812">Transmembrane</keyword>
<dbReference type="AlphaFoldDB" id="A0A813G013"/>
<feature type="transmembrane region" description="Helical" evidence="6">
    <location>
        <begin position="154"/>
        <end position="172"/>
    </location>
</feature>
<protein>
    <recommendedName>
        <fullName evidence="8">Sugar phosphate transporter domain-containing protein</fullName>
    </recommendedName>
</protein>
<evidence type="ECO:0000256" key="1">
    <source>
        <dbReference type="ARBA" id="ARBA00004141"/>
    </source>
</evidence>
<dbReference type="GO" id="GO:0016020">
    <property type="term" value="C:membrane"/>
    <property type="evidence" value="ECO:0007669"/>
    <property type="project" value="UniProtKB-SubCell"/>
</dbReference>
<feature type="domain" description="Sugar phosphate transporter" evidence="8">
    <location>
        <begin position="195"/>
        <end position="449"/>
    </location>
</feature>
<evidence type="ECO:0000256" key="5">
    <source>
        <dbReference type="SAM" id="MobiDB-lite"/>
    </source>
</evidence>
<feature type="compositionally biased region" description="Polar residues" evidence="5">
    <location>
        <begin position="75"/>
        <end position="85"/>
    </location>
</feature>
<feature type="transmembrane region" description="Helical" evidence="6">
    <location>
        <begin position="233"/>
        <end position="249"/>
    </location>
</feature>
<feature type="transmembrane region" description="Helical" evidence="6">
    <location>
        <begin position="411"/>
        <end position="429"/>
    </location>
</feature>
<evidence type="ECO:0000256" key="4">
    <source>
        <dbReference type="ARBA" id="ARBA00023136"/>
    </source>
</evidence>
<dbReference type="InterPro" id="IPR050186">
    <property type="entry name" value="TPT_transporter"/>
</dbReference>
<keyword evidence="4 6" id="KW-0472">Membrane</keyword>
<gene>
    <name evidence="9" type="ORF">PGLA1383_LOCUS36907</name>
</gene>
<keyword evidence="3 6" id="KW-1133">Transmembrane helix</keyword>
<comment type="subcellular location">
    <subcellularLocation>
        <location evidence="1">Membrane</location>
        <topology evidence="1">Multi-pass membrane protein</topology>
    </subcellularLocation>
</comment>
<feature type="transmembrane region" description="Helical" evidence="6">
    <location>
        <begin position="308"/>
        <end position="324"/>
    </location>
</feature>
<sequence>MTQLLAAVFLLSTKFGQGEDCLSTSSPGAVAVSDALEHPDGSLQLLQARRDGRRAPSENLSFPGLQKGSVPDGTSGDSHNVSRISQESRRLDLRQLMPGRPVIFEDAIAFTVSAEGPVEPLAAEEIPLAMHPDWKSQRYASQEADASNTAATRYGVVILGCLLLFAVSPVLVNHGMLQFLTVVSYLACLSLVKMMVKETEMNGFARPWAITVCHMTVTFFISGAVAKPNFSQAIAVLPISLVTGAALLLNNTALVSGGVAFIAMVGCCTPAFTFVLQIMLGRIRLSTETVAPVLVVCAGSVMCVQAETTATMTAILLGMAATLFRSFKTVLQHEVLLTGISPIRLVFWSSFWSLTLLIPVVLDDWRSALQDFKNAPYEGKQGLIISSFLACGLNVTQCYSVKLLGALQLNVVGNLNLIMVIMIATGFMGETVAGMQYAGVIVLVTGAMLTARISRPSSELKRSEQESKEPPPKEPEKVPHLNQMPVDA</sequence>
<evidence type="ECO:0000256" key="6">
    <source>
        <dbReference type="SAM" id="Phobius"/>
    </source>
</evidence>
<feature type="transmembrane region" description="Helical" evidence="6">
    <location>
        <begin position="345"/>
        <end position="362"/>
    </location>
</feature>
<proteinExistence type="predicted"/>
<keyword evidence="10" id="KW-1185">Reference proteome</keyword>
<feature type="region of interest" description="Disordered" evidence="5">
    <location>
        <begin position="454"/>
        <end position="488"/>
    </location>
</feature>
<evidence type="ECO:0000256" key="7">
    <source>
        <dbReference type="SAM" id="SignalP"/>
    </source>
</evidence>
<feature type="compositionally biased region" description="Basic and acidic residues" evidence="5">
    <location>
        <begin position="458"/>
        <end position="479"/>
    </location>
</feature>
<dbReference type="EMBL" id="CAJNNV010026956">
    <property type="protein sequence ID" value="CAE8619316.1"/>
    <property type="molecule type" value="Genomic_DNA"/>
</dbReference>